<dbReference type="AlphaFoldDB" id="A0A8T1VHV1"/>
<dbReference type="Proteomes" id="UP000694044">
    <property type="component" value="Unassembled WGS sequence"/>
</dbReference>
<evidence type="ECO:0000313" key="2">
    <source>
        <dbReference type="EMBL" id="KAG7379004.1"/>
    </source>
</evidence>
<dbReference type="GO" id="GO:0034045">
    <property type="term" value="C:phagophore assembly site membrane"/>
    <property type="evidence" value="ECO:0007669"/>
    <property type="project" value="TreeGrafter"/>
</dbReference>
<name>A0A8T1VHV1_9STRA</name>
<dbReference type="OrthoDB" id="10003551at2759"/>
<keyword evidence="1" id="KW-1017">Isopeptide bond</keyword>
<dbReference type="GO" id="GO:0061723">
    <property type="term" value="P:glycophagy"/>
    <property type="evidence" value="ECO:0007669"/>
    <property type="project" value="TreeGrafter"/>
</dbReference>
<reference evidence="2" key="1">
    <citation type="submission" date="2021-02" db="EMBL/GenBank/DDBJ databases">
        <authorList>
            <person name="Palmer J.M."/>
        </authorList>
    </citation>
    <scope>NUCLEOTIDE SEQUENCE</scope>
    <source>
        <strain evidence="2">SCRP734</strain>
    </source>
</reference>
<dbReference type="GO" id="GO:0000422">
    <property type="term" value="P:autophagy of mitochondrion"/>
    <property type="evidence" value="ECO:0007669"/>
    <property type="project" value="TreeGrafter"/>
</dbReference>
<dbReference type="GO" id="GO:0034727">
    <property type="term" value="P:piecemeal microautophagy of the nucleus"/>
    <property type="evidence" value="ECO:0007669"/>
    <property type="project" value="TreeGrafter"/>
</dbReference>
<dbReference type="Pfam" id="PF04110">
    <property type="entry name" value="APG12"/>
    <property type="match status" value="1"/>
</dbReference>
<dbReference type="GO" id="GO:0000421">
    <property type="term" value="C:autophagosome membrane"/>
    <property type="evidence" value="ECO:0007669"/>
    <property type="project" value="TreeGrafter"/>
</dbReference>
<protein>
    <submittedName>
        <fullName evidence="2">Ubiquitin-like protein</fullName>
    </submittedName>
</protein>
<keyword evidence="3" id="KW-1185">Reference proteome</keyword>
<gene>
    <name evidence="2" type="primary">ATG12</name>
    <name evidence="2" type="ORF">PHYPSEUDO_009165</name>
</gene>
<dbReference type="PANTHER" id="PTHR13385:SF0">
    <property type="entry name" value="UBIQUITIN-LIKE PROTEIN ATG12"/>
    <property type="match status" value="1"/>
</dbReference>
<dbReference type="GO" id="GO:0097352">
    <property type="term" value="P:autophagosome maturation"/>
    <property type="evidence" value="ECO:0007669"/>
    <property type="project" value="TreeGrafter"/>
</dbReference>
<evidence type="ECO:0000256" key="1">
    <source>
        <dbReference type="ARBA" id="ARBA00022499"/>
    </source>
</evidence>
<accession>A0A8T1VHV1</accession>
<dbReference type="GO" id="GO:0034274">
    <property type="term" value="C:Atg12-Atg5-Atg16 complex"/>
    <property type="evidence" value="ECO:0007669"/>
    <property type="project" value="TreeGrafter"/>
</dbReference>
<dbReference type="InterPro" id="IPR007242">
    <property type="entry name" value="Atg12"/>
</dbReference>
<dbReference type="GO" id="GO:0019776">
    <property type="term" value="F:Atg8-family ligase activity"/>
    <property type="evidence" value="ECO:0007669"/>
    <property type="project" value="TreeGrafter"/>
</dbReference>
<sequence>MPRPSQSSPESFRVSSAAVTEIRCILLAPVTLQFVAVGSAPLLKRTKFTVSGHDQLSVVYKFLKKQLRLKEAESLFVYCNSSFAPSPDQRLSSLFESFQVGDVLVLNYSLTQAWG</sequence>
<comment type="caution">
    <text evidence="2">The sequence shown here is derived from an EMBL/GenBank/DDBJ whole genome shotgun (WGS) entry which is preliminary data.</text>
</comment>
<dbReference type="EMBL" id="JAGDFM010000379">
    <property type="protein sequence ID" value="KAG7379004.1"/>
    <property type="molecule type" value="Genomic_DNA"/>
</dbReference>
<dbReference type="GO" id="GO:0000045">
    <property type="term" value="P:autophagosome assembly"/>
    <property type="evidence" value="ECO:0007669"/>
    <property type="project" value="InterPro"/>
</dbReference>
<proteinExistence type="predicted"/>
<dbReference type="CDD" id="cd01612">
    <property type="entry name" value="Ubl_ATG12"/>
    <property type="match status" value="1"/>
</dbReference>
<dbReference type="PANTHER" id="PTHR13385">
    <property type="entry name" value="AUTOPHAGY PROTEIN 12"/>
    <property type="match status" value="1"/>
</dbReference>
<evidence type="ECO:0000313" key="3">
    <source>
        <dbReference type="Proteomes" id="UP000694044"/>
    </source>
</evidence>
<organism evidence="2 3">
    <name type="scientific">Phytophthora pseudosyringae</name>
    <dbReference type="NCBI Taxonomy" id="221518"/>
    <lineage>
        <taxon>Eukaryota</taxon>
        <taxon>Sar</taxon>
        <taxon>Stramenopiles</taxon>
        <taxon>Oomycota</taxon>
        <taxon>Peronosporomycetes</taxon>
        <taxon>Peronosporales</taxon>
        <taxon>Peronosporaceae</taxon>
        <taxon>Phytophthora</taxon>
    </lineage>
</organism>